<evidence type="ECO:0000256" key="6">
    <source>
        <dbReference type="RuleBase" id="RU003915"/>
    </source>
</evidence>
<dbReference type="Proteomes" id="UP000229615">
    <property type="component" value="Unassembled WGS sequence"/>
</dbReference>
<evidence type="ECO:0000256" key="2">
    <source>
        <dbReference type="ARBA" id="ARBA00006577"/>
    </source>
</evidence>
<evidence type="ECO:0000256" key="5">
    <source>
        <dbReference type="PROSITE-ProRule" id="PRU00277"/>
    </source>
</evidence>
<sequence>MEAQTIKQDNGLEITTLKAGTGEGAVVGNSVTVHYVGTLTNGAKFDSSRDHNQPFTVVLGQNRVIPGWEQGLLGIKAGELRKLVIPSDLAYGPQELPGIPANSTLVFEIEALEIK</sequence>
<dbReference type="SUPFAM" id="SSF54534">
    <property type="entry name" value="FKBP-like"/>
    <property type="match status" value="1"/>
</dbReference>
<dbReference type="Pfam" id="PF00254">
    <property type="entry name" value="FKBP_C"/>
    <property type="match status" value="1"/>
</dbReference>
<keyword evidence="3 5" id="KW-0697">Rotamase</keyword>
<dbReference type="EC" id="5.2.1.8" evidence="6"/>
<proteinExistence type="inferred from homology"/>
<organism evidence="8 9">
    <name type="scientific">Candidatus Harrisonbacteria bacterium CG10_big_fil_rev_8_21_14_0_10_44_23</name>
    <dbReference type="NCBI Taxonomy" id="1974585"/>
    <lineage>
        <taxon>Bacteria</taxon>
        <taxon>Candidatus Harrisoniibacteriota</taxon>
    </lineage>
</organism>
<dbReference type="EMBL" id="PFBB01000021">
    <property type="protein sequence ID" value="PIR88503.1"/>
    <property type="molecule type" value="Genomic_DNA"/>
</dbReference>
<evidence type="ECO:0000256" key="3">
    <source>
        <dbReference type="ARBA" id="ARBA00023110"/>
    </source>
</evidence>
<feature type="domain" description="PPIase FKBP-type" evidence="7">
    <location>
        <begin position="28"/>
        <end position="115"/>
    </location>
</feature>
<evidence type="ECO:0000313" key="9">
    <source>
        <dbReference type="Proteomes" id="UP000229615"/>
    </source>
</evidence>
<evidence type="ECO:0000256" key="4">
    <source>
        <dbReference type="ARBA" id="ARBA00023235"/>
    </source>
</evidence>
<accession>A0A2H0UQ35</accession>
<dbReference type="AlphaFoldDB" id="A0A2H0UQ35"/>
<comment type="similarity">
    <text evidence="2 6">Belongs to the FKBP-type PPIase family.</text>
</comment>
<evidence type="ECO:0000313" key="8">
    <source>
        <dbReference type="EMBL" id="PIR88503.1"/>
    </source>
</evidence>
<dbReference type="InterPro" id="IPR001179">
    <property type="entry name" value="PPIase_FKBP_dom"/>
</dbReference>
<dbReference type="PROSITE" id="PS50059">
    <property type="entry name" value="FKBP_PPIASE"/>
    <property type="match status" value="1"/>
</dbReference>
<dbReference type="PANTHER" id="PTHR43811">
    <property type="entry name" value="FKBP-TYPE PEPTIDYL-PROLYL CIS-TRANS ISOMERASE FKPA"/>
    <property type="match status" value="1"/>
</dbReference>
<dbReference type="InterPro" id="IPR046357">
    <property type="entry name" value="PPIase_dom_sf"/>
</dbReference>
<dbReference type="Gene3D" id="3.10.50.40">
    <property type="match status" value="1"/>
</dbReference>
<evidence type="ECO:0000259" key="7">
    <source>
        <dbReference type="PROSITE" id="PS50059"/>
    </source>
</evidence>
<evidence type="ECO:0000256" key="1">
    <source>
        <dbReference type="ARBA" id="ARBA00000971"/>
    </source>
</evidence>
<dbReference type="PANTHER" id="PTHR43811:SF19">
    <property type="entry name" value="39 KDA FK506-BINDING NUCLEAR PROTEIN"/>
    <property type="match status" value="1"/>
</dbReference>
<reference evidence="9" key="1">
    <citation type="submission" date="2017-09" db="EMBL/GenBank/DDBJ databases">
        <title>Depth-based differentiation of microbial function through sediment-hosted aquifers and enrichment of novel symbionts in the deep terrestrial subsurface.</title>
        <authorList>
            <person name="Probst A.J."/>
            <person name="Ladd B."/>
            <person name="Jarett J.K."/>
            <person name="Geller-Mcgrath D.E."/>
            <person name="Sieber C.M.K."/>
            <person name="Emerson J.B."/>
            <person name="Anantharaman K."/>
            <person name="Thomas B.C."/>
            <person name="Malmstrom R."/>
            <person name="Stieglmeier M."/>
            <person name="Klingl A."/>
            <person name="Woyke T."/>
            <person name="Ryan C.M."/>
            <person name="Banfield J.F."/>
        </authorList>
    </citation>
    <scope>NUCLEOTIDE SEQUENCE [LARGE SCALE GENOMIC DNA]</scope>
</reference>
<comment type="catalytic activity">
    <reaction evidence="1 5 6">
        <text>[protein]-peptidylproline (omega=180) = [protein]-peptidylproline (omega=0)</text>
        <dbReference type="Rhea" id="RHEA:16237"/>
        <dbReference type="Rhea" id="RHEA-COMP:10747"/>
        <dbReference type="Rhea" id="RHEA-COMP:10748"/>
        <dbReference type="ChEBI" id="CHEBI:83833"/>
        <dbReference type="ChEBI" id="CHEBI:83834"/>
        <dbReference type="EC" id="5.2.1.8"/>
    </reaction>
</comment>
<protein>
    <recommendedName>
        <fullName evidence="6">Peptidyl-prolyl cis-trans isomerase</fullName>
        <ecNumber evidence="6">5.2.1.8</ecNumber>
    </recommendedName>
</protein>
<dbReference type="GO" id="GO:0003755">
    <property type="term" value="F:peptidyl-prolyl cis-trans isomerase activity"/>
    <property type="evidence" value="ECO:0007669"/>
    <property type="project" value="UniProtKB-UniRule"/>
</dbReference>
<gene>
    <name evidence="8" type="ORF">COU09_01935</name>
</gene>
<keyword evidence="4 5" id="KW-0413">Isomerase</keyword>
<name>A0A2H0UQ35_9BACT</name>
<comment type="caution">
    <text evidence="8">The sequence shown here is derived from an EMBL/GenBank/DDBJ whole genome shotgun (WGS) entry which is preliminary data.</text>
</comment>
<dbReference type="FunFam" id="3.10.50.40:FF:000006">
    <property type="entry name" value="Peptidyl-prolyl cis-trans isomerase"/>
    <property type="match status" value="1"/>
</dbReference>